<keyword evidence="2" id="KW-1185">Reference proteome</keyword>
<name>A0A9P4N7M2_9PLEO</name>
<evidence type="ECO:0000313" key="2">
    <source>
        <dbReference type="Proteomes" id="UP000800093"/>
    </source>
</evidence>
<evidence type="ECO:0000313" key="1">
    <source>
        <dbReference type="EMBL" id="KAF2262421.1"/>
    </source>
</evidence>
<organism evidence="1 2">
    <name type="scientific">Lojkania enalia</name>
    <dbReference type="NCBI Taxonomy" id="147567"/>
    <lineage>
        <taxon>Eukaryota</taxon>
        <taxon>Fungi</taxon>
        <taxon>Dikarya</taxon>
        <taxon>Ascomycota</taxon>
        <taxon>Pezizomycotina</taxon>
        <taxon>Dothideomycetes</taxon>
        <taxon>Pleosporomycetidae</taxon>
        <taxon>Pleosporales</taxon>
        <taxon>Pleosporales incertae sedis</taxon>
        <taxon>Lojkania</taxon>
    </lineage>
</organism>
<proteinExistence type="predicted"/>
<dbReference type="AlphaFoldDB" id="A0A9P4N7M2"/>
<accession>A0A9P4N7M2</accession>
<protein>
    <submittedName>
        <fullName evidence="1">Uncharacterized protein</fullName>
    </submittedName>
</protein>
<dbReference type="EMBL" id="ML986640">
    <property type="protein sequence ID" value="KAF2262421.1"/>
    <property type="molecule type" value="Genomic_DNA"/>
</dbReference>
<comment type="caution">
    <text evidence="1">The sequence shown here is derived from an EMBL/GenBank/DDBJ whole genome shotgun (WGS) entry which is preliminary data.</text>
</comment>
<gene>
    <name evidence="1" type="ORF">CC78DRAFT_467910</name>
</gene>
<sequence length="73" mass="8179">MGQQECTMELARTDDCAAVINANACYNQFRFRNSQTLQCVDGTDNADRARKACKCCSCVGKVMCDWTKQQNLC</sequence>
<dbReference type="Proteomes" id="UP000800093">
    <property type="component" value="Unassembled WGS sequence"/>
</dbReference>
<dbReference type="OrthoDB" id="5194348at2759"/>
<reference evidence="2" key="1">
    <citation type="journal article" date="2020" name="Stud. Mycol.">
        <title>101 Dothideomycetes genomes: A test case for predicting lifestyles and emergence of pathogens.</title>
        <authorList>
            <person name="Haridas S."/>
            <person name="Albert R."/>
            <person name="Binder M."/>
            <person name="Bloem J."/>
            <person name="LaButti K."/>
            <person name="Salamov A."/>
            <person name="Andreopoulos B."/>
            <person name="Baker S."/>
            <person name="Barry K."/>
            <person name="Bills G."/>
            <person name="Bluhm B."/>
            <person name="Cannon C."/>
            <person name="Castanera R."/>
            <person name="Culley D."/>
            <person name="Daum C."/>
            <person name="Ezra D."/>
            <person name="Gonzalez J."/>
            <person name="Henrissat B."/>
            <person name="Kuo A."/>
            <person name="Liang C."/>
            <person name="Lipzen A."/>
            <person name="Lutzoni F."/>
            <person name="Magnuson J."/>
            <person name="Mondo S."/>
            <person name="Nolan M."/>
            <person name="Ohm R."/>
            <person name="Pangilinan J."/>
            <person name="Park H.-J."/>
            <person name="Ramirez L."/>
            <person name="Alfaro M."/>
            <person name="Sun H."/>
            <person name="Tritt A."/>
            <person name="Yoshinaga Y."/>
            <person name="Zwiers L.-H."/>
            <person name="Turgeon B."/>
            <person name="Goodwin S."/>
            <person name="Spatafora J."/>
            <person name="Crous P."/>
            <person name="Grigoriev I."/>
        </authorList>
    </citation>
    <scope>NUCLEOTIDE SEQUENCE [LARGE SCALE GENOMIC DNA]</scope>
    <source>
        <strain evidence="2">CBS 304.66</strain>
    </source>
</reference>